<name>A0A1I5AWD1_9MICO</name>
<keyword evidence="2" id="KW-1185">Reference proteome</keyword>
<dbReference type="RefSeq" id="WP_090710339.1">
    <property type="nucleotide sequence ID" value="NZ_FOVM01000004.1"/>
</dbReference>
<protein>
    <submittedName>
        <fullName evidence="1">Uncharacterized protein</fullName>
    </submittedName>
</protein>
<dbReference type="STRING" id="995034.SAMN05216219_1580"/>
<dbReference type="Proteomes" id="UP000198867">
    <property type="component" value="Unassembled WGS sequence"/>
</dbReference>
<dbReference type="EMBL" id="FOVM01000004">
    <property type="protein sequence ID" value="SFN66754.1"/>
    <property type="molecule type" value="Genomic_DNA"/>
</dbReference>
<organism evidence="1 2">
    <name type="scientific">Mycetocola miduiensis</name>
    <dbReference type="NCBI Taxonomy" id="995034"/>
    <lineage>
        <taxon>Bacteria</taxon>
        <taxon>Bacillati</taxon>
        <taxon>Actinomycetota</taxon>
        <taxon>Actinomycetes</taxon>
        <taxon>Micrococcales</taxon>
        <taxon>Microbacteriaceae</taxon>
        <taxon>Mycetocola</taxon>
    </lineage>
</organism>
<proteinExistence type="predicted"/>
<evidence type="ECO:0000313" key="1">
    <source>
        <dbReference type="EMBL" id="SFN66754.1"/>
    </source>
</evidence>
<gene>
    <name evidence="1" type="ORF">SAMN05216219_1580</name>
</gene>
<reference evidence="2" key="1">
    <citation type="submission" date="2016-10" db="EMBL/GenBank/DDBJ databases">
        <authorList>
            <person name="Varghese N."/>
            <person name="Submissions S."/>
        </authorList>
    </citation>
    <scope>NUCLEOTIDE SEQUENCE [LARGE SCALE GENOMIC DNA]</scope>
    <source>
        <strain evidence="2">CGMCC 1.11101</strain>
    </source>
</reference>
<accession>A0A1I5AWD1</accession>
<dbReference type="AlphaFoldDB" id="A0A1I5AWD1"/>
<evidence type="ECO:0000313" key="2">
    <source>
        <dbReference type="Proteomes" id="UP000198867"/>
    </source>
</evidence>
<sequence>MDDVEETLKFLTLLVDGAQPAKLTTYTFFMGHEEVTVNVLDRGEAADERRFSVEAYFSDLPVNERQDGSPGYITGYMHSSLEMALHMAHWDDLRTRN</sequence>